<feature type="compositionally biased region" description="Basic and acidic residues" evidence="1">
    <location>
        <begin position="579"/>
        <end position="591"/>
    </location>
</feature>
<keyword evidence="3" id="KW-1185">Reference proteome</keyword>
<evidence type="ECO:0008006" key="4">
    <source>
        <dbReference type="Google" id="ProtNLM"/>
    </source>
</evidence>
<organism evidence="2 3">
    <name type="scientific">Brevibacillus antibioticus</name>
    <dbReference type="NCBI Taxonomy" id="2570228"/>
    <lineage>
        <taxon>Bacteria</taxon>
        <taxon>Bacillati</taxon>
        <taxon>Bacillota</taxon>
        <taxon>Bacilli</taxon>
        <taxon>Bacillales</taxon>
        <taxon>Paenibacillaceae</taxon>
        <taxon>Brevibacillus</taxon>
    </lineage>
</organism>
<dbReference type="OrthoDB" id="2472973at2"/>
<dbReference type="EMBL" id="SZNK01000001">
    <property type="protein sequence ID" value="TKI59301.1"/>
    <property type="molecule type" value="Genomic_DNA"/>
</dbReference>
<gene>
    <name evidence="2" type="ORF">E8L90_09115</name>
</gene>
<dbReference type="Proteomes" id="UP000307841">
    <property type="component" value="Unassembled WGS sequence"/>
</dbReference>
<reference evidence="2 3" key="1">
    <citation type="submission" date="2019-04" db="EMBL/GenBank/DDBJ databases">
        <title>Whole genome sequencing of Brevibacillus sp. TGS2-1.</title>
        <authorList>
            <person name="Choi A."/>
        </authorList>
    </citation>
    <scope>NUCLEOTIDE SEQUENCE [LARGE SCALE GENOMIC DNA]</scope>
    <source>
        <strain evidence="2 3">TGS2-1</strain>
    </source>
</reference>
<feature type="region of interest" description="Disordered" evidence="1">
    <location>
        <begin position="1"/>
        <end position="31"/>
    </location>
</feature>
<sequence>MFFQNHEPKSSYRQTPENSSLSPASQNSAPHALQLAKKIGNKAMINLLQKQTHIQPVIQGKFKDIEPTDYGANEYDNDRNNEGQFTAVRADKDLPTYFGVLKDTFGEDNVNKSFFSKTNELGDTCDRPHSVSAIVKKGTSRKDRKGDSVVSAIGNLGTEERLIRDGKNDAAKTAYDGGHLVGYQIVRGIEANQEWNIAPQDVKNNEHSYNHTIEKMLRGAGKGTEYTYSVEVKYDQWNFSVDQEQLVKLGALKQVDSTKPWEIQLPVRIPFKWDAKADMTKTDENKWKFGSPTKGESSFEQFSQTMDEGNLDFTRKSHTARFNLAFSDKDGNEELYDIDSNNFDAKKVKGIRYSMHQSLPTDFLKNQKPVEWKGDEANAVAHFGEVKKGQASSTNILEIMPAKLKRNKILIDEIEEIGDVEKPEKMRFIPEGISQLDERDEKKCVFIYQLEKNKIRNEYIILKKIETDYYPFFDVQPEEEERFEKEKENFDTITNEFATWMQELDNKEEDEIESIQQKMVQYSKILEAQTLTLTRIKNHRIGRNLYEETVNEFYPDYKEKIWRSLQVLRSITGYDSDSEYYHGGKKTDSKNKTNSNGKRTLEAREDNHKKRKSDKEQQDNKKMIEEAIGKYLRKSVVDYLNKK</sequence>
<feature type="compositionally biased region" description="Basic and acidic residues" evidence="1">
    <location>
        <begin position="1"/>
        <end position="10"/>
    </location>
</feature>
<accession>A0A4U2YI55</accession>
<feature type="compositionally biased region" description="Basic and acidic residues" evidence="1">
    <location>
        <begin position="599"/>
        <end position="622"/>
    </location>
</feature>
<comment type="caution">
    <text evidence="2">The sequence shown here is derived from an EMBL/GenBank/DDBJ whole genome shotgun (WGS) entry which is preliminary data.</text>
</comment>
<dbReference type="AlphaFoldDB" id="A0A4U2YI55"/>
<feature type="region of interest" description="Disordered" evidence="1">
    <location>
        <begin position="578"/>
        <end position="622"/>
    </location>
</feature>
<feature type="compositionally biased region" description="Polar residues" evidence="1">
    <location>
        <begin position="11"/>
        <end position="29"/>
    </location>
</feature>
<evidence type="ECO:0000256" key="1">
    <source>
        <dbReference type="SAM" id="MobiDB-lite"/>
    </source>
</evidence>
<protein>
    <recommendedName>
        <fullName evidence="4">DNA/RNA non-specific endonuclease</fullName>
    </recommendedName>
</protein>
<evidence type="ECO:0000313" key="2">
    <source>
        <dbReference type="EMBL" id="TKI59301.1"/>
    </source>
</evidence>
<evidence type="ECO:0000313" key="3">
    <source>
        <dbReference type="Proteomes" id="UP000307841"/>
    </source>
</evidence>
<name>A0A4U2YI55_9BACL</name>
<proteinExistence type="predicted"/>